<gene>
    <name evidence="2" type="ORF">BDK88_3978</name>
</gene>
<dbReference type="GO" id="GO:0003677">
    <property type="term" value="F:DNA binding"/>
    <property type="evidence" value="ECO:0007669"/>
    <property type="project" value="InterPro"/>
</dbReference>
<dbReference type="GO" id="GO:0006313">
    <property type="term" value="P:DNA transposition"/>
    <property type="evidence" value="ECO:0007669"/>
    <property type="project" value="InterPro"/>
</dbReference>
<feature type="domain" description="Transposase IS4-like" evidence="1">
    <location>
        <begin position="111"/>
        <end position="270"/>
    </location>
</feature>
<dbReference type="Proteomes" id="UP000291097">
    <property type="component" value="Unassembled WGS sequence"/>
</dbReference>
<evidence type="ECO:0000259" key="1">
    <source>
        <dbReference type="Pfam" id="PF01609"/>
    </source>
</evidence>
<dbReference type="InterPro" id="IPR053520">
    <property type="entry name" value="Transposase_Tn903"/>
</dbReference>
<reference evidence="2 3" key="1">
    <citation type="submission" date="2019-02" db="EMBL/GenBank/DDBJ databases">
        <title>Genomic Encyclopedia of Archaeal and Bacterial Type Strains, Phase II (KMG-II): from individual species to whole genera.</title>
        <authorList>
            <person name="Goeker M."/>
        </authorList>
    </citation>
    <scope>NUCLEOTIDE SEQUENCE [LARGE SCALE GENOMIC DNA]</scope>
    <source>
        <strain evidence="2 3">DSM 18328</strain>
    </source>
</reference>
<dbReference type="EMBL" id="SHMP01000009">
    <property type="protein sequence ID" value="RZV06026.1"/>
    <property type="molecule type" value="Genomic_DNA"/>
</dbReference>
<comment type="caution">
    <text evidence="2">The sequence shown here is derived from an EMBL/GenBank/DDBJ whole genome shotgun (WGS) entry which is preliminary data.</text>
</comment>
<accession>A0A482Y752</accession>
<evidence type="ECO:0000313" key="2">
    <source>
        <dbReference type="EMBL" id="RZV06026.1"/>
    </source>
</evidence>
<protein>
    <submittedName>
        <fullName evidence="2">IS5 family transposase</fullName>
    </submittedName>
</protein>
<sequence length="276" mass="31818">MPSQLARFTDRCIDLSQNAVIGKPAPAIKKGDGGYADWVIISIHCLREYLNQPYRRLLDILHEMPGIAAKLGLSVDQLPDFTTVCTRKQDLKMRIWRVLLRLSVSLHDLGDVQAIDATGFKRHQASRHYVLRVGYNFDDIKTTALVDCDTSVILDVHCSMKQPHDTQVGRQVLTRNLTKLTTITADKSYDWDALRHELRDAGIRPVIKHREFYALDKAHNARHDENVYYRRSIVEAIFFALKHRFGETLRARTWFGQFRELVLKAAVRNIEQAVRL</sequence>
<evidence type="ECO:0000313" key="3">
    <source>
        <dbReference type="Proteomes" id="UP000291097"/>
    </source>
</evidence>
<dbReference type="GO" id="GO:0004803">
    <property type="term" value="F:transposase activity"/>
    <property type="evidence" value="ECO:0007669"/>
    <property type="project" value="InterPro"/>
</dbReference>
<dbReference type="OrthoDB" id="212181at2157"/>
<dbReference type="Pfam" id="PF01609">
    <property type="entry name" value="DDE_Tnp_1"/>
    <property type="match status" value="1"/>
</dbReference>
<dbReference type="NCBIfam" id="NF033579">
    <property type="entry name" value="transpos_IS5_2"/>
    <property type="match status" value="1"/>
</dbReference>
<organism evidence="2 3">
    <name type="scientific">Natrinema hispanicum</name>
    <dbReference type="NCBI Taxonomy" id="392421"/>
    <lineage>
        <taxon>Archaea</taxon>
        <taxon>Methanobacteriati</taxon>
        <taxon>Methanobacteriota</taxon>
        <taxon>Stenosarchaea group</taxon>
        <taxon>Halobacteria</taxon>
        <taxon>Halobacteriales</taxon>
        <taxon>Natrialbaceae</taxon>
        <taxon>Natrinema</taxon>
    </lineage>
</organism>
<dbReference type="RefSeq" id="WP_130501746.1">
    <property type="nucleotide sequence ID" value="NZ_SHMP01000009.1"/>
</dbReference>
<dbReference type="InterPro" id="IPR002559">
    <property type="entry name" value="Transposase_11"/>
</dbReference>
<name>A0A482Y752_9EURY</name>
<proteinExistence type="predicted"/>
<dbReference type="AlphaFoldDB" id="A0A482Y752"/>